<dbReference type="AlphaFoldDB" id="A0A2Z3H216"/>
<evidence type="ECO:0000313" key="2">
    <source>
        <dbReference type="Proteomes" id="UP000245802"/>
    </source>
</evidence>
<dbReference type="EMBL" id="CP025958">
    <property type="protein sequence ID" value="AWM38891.1"/>
    <property type="molecule type" value="Genomic_DNA"/>
</dbReference>
<evidence type="ECO:0000313" key="1">
    <source>
        <dbReference type="EMBL" id="AWM38891.1"/>
    </source>
</evidence>
<dbReference type="Proteomes" id="UP000245802">
    <property type="component" value="Chromosome"/>
</dbReference>
<organism evidence="1 2">
    <name type="scientific">Gemmata obscuriglobus</name>
    <dbReference type="NCBI Taxonomy" id="114"/>
    <lineage>
        <taxon>Bacteria</taxon>
        <taxon>Pseudomonadati</taxon>
        <taxon>Planctomycetota</taxon>
        <taxon>Planctomycetia</taxon>
        <taxon>Gemmatales</taxon>
        <taxon>Gemmataceae</taxon>
        <taxon>Gemmata</taxon>
    </lineage>
</organism>
<dbReference type="KEGG" id="gog:C1280_19140"/>
<gene>
    <name evidence="1" type="ORF">C1280_19140</name>
</gene>
<protein>
    <submittedName>
        <fullName evidence="1">Uncharacterized protein</fullName>
    </submittedName>
</protein>
<name>A0A2Z3H216_9BACT</name>
<keyword evidence="2" id="KW-1185">Reference proteome</keyword>
<sequence length="86" mass="9632">MDRRCNHSHYWTTSPVSDRKAGSTTLHLHGKFEITEQATQATVVAEVIYWDAAPGYFLQTFGSEVPVDVIEELIAEAKEKIVSVHS</sequence>
<proteinExistence type="predicted"/>
<reference evidence="1 2" key="1">
    <citation type="submission" date="2018-01" db="EMBL/GenBank/DDBJ databases">
        <title>G. obscuriglobus.</title>
        <authorList>
            <person name="Franke J."/>
            <person name="Blomberg W."/>
            <person name="Selmecki A."/>
        </authorList>
    </citation>
    <scope>NUCLEOTIDE SEQUENCE [LARGE SCALE GENOMIC DNA]</scope>
    <source>
        <strain evidence="1 2">DSM 5831</strain>
    </source>
</reference>
<accession>A0A2Z3H216</accession>